<keyword evidence="2" id="KW-1185">Reference proteome</keyword>
<sequence>MADIESALVVRLEASLTKLEKQMARARQVTASTSTGIEKRFDQMNTRIAANANKAAEGLTRIGTSAGASRFVLQNTANQLGDVAVQISAGTSASRALSQQLPQLLGGFGALGGTLGLVGPLLGTVAAIGIPVAIALASMGGKAESLSDQMKELAKATDAYNAAARASAVSAGDLVSQYGDRAAEAQQILEFQKQIAAVRAQRAFADVAGSLPGEFAGIGAGVTRQEVEIAGQILALEEDLFASREKEIQQLKDLGRARTEAQTARLQELRAAQGQSLSNVLNADNDLIKAIQSIRKELKVGTFEAAEMAATLAEIQTAGTLEAQTDAMSRFAQQIFTATGGLKDADETTIGLYESLLIAVENGLTFAQINLAAGVKDAADEAGRLADNLLAAFNRQNALAAGYEAGTADPSGRIYGGRGRGPTPVERAEMVIGYVTPPEKTRGGGGGKKVPDGLKEAERLFNDTRTAAEKYATEMERINELHRLFPEIVTNEVRDRAVSALNESAAQLSDTAKTLENSLEDMFASIVTGSASAKDAVASLLNELSRMLIHSAFKGLGAGKWLDGLFGGLFKPRAGGGMVSAGSPYMVGEAGPEPFFPKVDGRILSVSQAQSALRSASGAGGSGQQFTFAPQIDARGADQAAVARLEAAMVAMHRQFENRVRTSVISDSKRGRI</sequence>
<reference evidence="2" key="1">
    <citation type="journal article" date="2019" name="Int. J. Syst. Evol. Microbiol.">
        <title>The Global Catalogue of Microorganisms (GCM) 10K type strain sequencing project: providing services to taxonomists for standard genome sequencing and annotation.</title>
        <authorList>
            <consortium name="The Broad Institute Genomics Platform"/>
            <consortium name="The Broad Institute Genome Sequencing Center for Infectious Disease"/>
            <person name="Wu L."/>
            <person name="Ma J."/>
        </authorList>
    </citation>
    <scope>NUCLEOTIDE SEQUENCE [LARGE SCALE GENOMIC DNA]</scope>
    <source>
        <strain evidence="2">CGMCC 4.7283</strain>
    </source>
</reference>
<proteinExistence type="predicted"/>
<dbReference type="EMBL" id="JBHSGI010000034">
    <property type="protein sequence ID" value="MFC4671699.1"/>
    <property type="molecule type" value="Genomic_DNA"/>
</dbReference>
<dbReference type="RefSeq" id="WP_380722508.1">
    <property type="nucleotide sequence ID" value="NZ_JBHSGI010000034.1"/>
</dbReference>
<accession>A0ABV9KPG5</accession>
<organism evidence="1 2">
    <name type="scientific">Seohaeicola nanhaiensis</name>
    <dbReference type="NCBI Taxonomy" id="1387282"/>
    <lineage>
        <taxon>Bacteria</taxon>
        <taxon>Pseudomonadati</taxon>
        <taxon>Pseudomonadota</taxon>
        <taxon>Alphaproteobacteria</taxon>
        <taxon>Rhodobacterales</taxon>
        <taxon>Roseobacteraceae</taxon>
        <taxon>Seohaeicola</taxon>
    </lineage>
</organism>
<evidence type="ECO:0008006" key="3">
    <source>
        <dbReference type="Google" id="ProtNLM"/>
    </source>
</evidence>
<name>A0ABV9KPG5_9RHOB</name>
<gene>
    <name evidence="1" type="ORF">ACFO5X_24320</name>
</gene>
<evidence type="ECO:0000313" key="2">
    <source>
        <dbReference type="Proteomes" id="UP001595973"/>
    </source>
</evidence>
<evidence type="ECO:0000313" key="1">
    <source>
        <dbReference type="EMBL" id="MFC4671699.1"/>
    </source>
</evidence>
<protein>
    <recommendedName>
        <fullName evidence="3">Bacteriophage tail tape measure N-terminal domain-containing protein</fullName>
    </recommendedName>
</protein>
<comment type="caution">
    <text evidence="1">The sequence shown here is derived from an EMBL/GenBank/DDBJ whole genome shotgun (WGS) entry which is preliminary data.</text>
</comment>
<dbReference type="Proteomes" id="UP001595973">
    <property type="component" value="Unassembled WGS sequence"/>
</dbReference>